<evidence type="ECO:0000313" key="3">
    <source>
        <dbReference type="RefSeq" id="XP_046601025.1"/>
    </source>
</evidence>
<dbReference type="Proteomes" id="UP000829291">
    <property type="component" value="Chromosome 7"/>
</dbReference>
<accession>A0ABM3GL79</accession>
<proteinExistence type="predicted"/>
<dbReference type="InterPro" id="IPR048367">
    <property type="entry name" value="TNP-like_RNaseH_C"/>
</dbReference>
<protein>
    <submittedName>
        <fullName evidence="3">Uncharacterized protein LOC124295363</fullName>
    </submittedName>
</protein>
<sequence length="115" mass="13138">MCCYLSENLDFQYFLTGKINQDNLEKFFGTIRQAAGSNEHPNSPTFLQLYKLLSVYSTLKPPKFGNCTVSDQHSPKILISLNDLKTAYGQKSEGELSEYRQQVQVKLNDILEHSE</sequence>
<reference evidence="3" key="1">
    <citation type="submission" date="2025-08" db="UniProtKB">
        <authorList>
            <consortium name="RefSeq"/>
        </authorList>
    </citation>
    <scope>IDENTIFICATION</scope>
    <source>
        <tissue evidence="3">Thorax and Abdomen</tissue>
    </source>
</reference>
<dbReference type="Pfam" id="PF21789">
    <property type="entry name" value="TNP-like_RNaseH_C"/>
    <property type="match status" value="1"/>
</dbReference>
<evidence type="ECO:0000313" key="2">
    <source>
        <dbReference type="Proteomes" id="UP000829291"/>
    </source>
</evidence>
<gene>
    <name evidence="3" type="primary">LOC124295363</name>
</gene>
<organism evidence="2 3">
    <name type="scientific">Neodiprion lecontei</name>
    <name type="common">Redheaded pine sawfly</name>
    <dbReference type="NCBI Taxonomy" id="441921"/>
    <lineage>
        <taxon>Eukaryota</taxon>
        <taxon>Metazoa</taxon>
        <taxon>Ecdysozoa</taxon>
        <taxon>Arthropoda</taxon>
        <taxon>Hexapoda</taxon>
        <taxon>Insecta</taxon>
        <taxon>Pterygota</taxon>
        <taxon>Neoptera</taxon>
        <taxon>Endopterygota</taxon>
        <taxon>Hymenoptera</taxon>
        <taxon>Tenthredinoidea</taxon>
        <taxon>Diprionidae</taxon>
        <taxon>Diprioninae</taxon>
        <taxon>Neodiprion</taxon>
    </lineage>
</organism>
<name>A0ABM3GL79_NEOLC</name>
<dbReference type="RefSeq" id="XP_046601025.1">
    <property type="nucleotide sequence ID" value="XM_046745069.1"/>
</dbReference>
<keyword evidence="2" id="KW-1185">Reference proteome</keyword>
<dbReference type="GeneID" id="124295363"/>
<evidence type="ECO:0000259" key="1">
    <source>
        <dbReference type="Pfam" id="PF21789"/>
    </source>
</evidence>
<feature type="domain" description="Transposable element P transposase-like RNase H C-terminal" evidence="1">
    <location>
        <begin position="18"/>
        <end position="51"/>
    </location>
</feature>